<feature type="transmembrane region" description="Helical" evidence="8">
    <location>
        <begin position="115"/>
        <end position="136"/>
    </location>
</feature>
<protein>
    <submittedName>
        <fullName evidence="12">Putative efflux protein</fullName>
    </submittedName>
    <submittedName>
        <fullName evidence="10">Transporter</fullName>
    </submittedName>
</protein>
<feature type="transmembrane region" description="Helical" evidence="8">
    <location>
        <begin position="178"/>
        <end position="201"/>
    </location>
</feature>
<reference evidence="10 13" key="3">
    <citation type="journal article" date="2016" name="Genome Announc.">
        <title>Complete Genome Sequence of Streptomyces ambofaciens DSM 40697, a Paradigm for Genome Plasticity Studies.</title>
        <authorList>
            <person name="Thibessard A."/>
            <person name="Leblond P."/>
        </authorList>
    </citation>
    <scope>NUCLEOTIDE SEQUENCE [LARGE SCALE GENOMIC DNA]</scope>
    <source>
        <strain evidence="10 13">DSM 40697</strain>
    </source>
</reference>
<evidence type="ECO:0000256" key="8">
    <source>
        <dbReference type="SAM" id="Phobius"/>
    </source>
</evidence>
<reference evidence="12" key="1">
    <citation type="journal article" date="2006" name="J. Bacteriol.">
        <title>Intraspecific variability of the terminal inverted repeats of the linear chromosome of Streptomyces ambofaciens.</title>
        <authorList>
            <person name="Choulet F."/>
            <person name="Gallois A."/>
            <person name="Aigle B."/>
            <person name="Mangenot S."/>
            <person name="Gerbaud C."/>
            <person name="Truong C."/>
            <person name="Francou F.X."/>
            <person name="Borges F."/>
            <person name="Fourrier C."/>
            <person name="Guerineau M."/>
            <person name="Decaris B."/>
            <person name="Barbe V."/>
            <person name="Pernodet J.L."/>
            <person name="Leblond P."/>
        </authorList>
    </citation>
    <scope>NUCLEOTIDE SEQUENCE</scope>
    <source>
        <strain evidence="12">DSM40697</strain>
    </source>
</reference>
<evidence type="ECO:0000313" key="11">
    <source>
        <dbReference type="EMBL" id="ANB10728.1"/>
    </source>
</evidence>
<keyword evidence="4" id="KW-1003">Cell membrane</keyword>
<evidence type="ECO:0000259" key="9">
    <source>
        <dbReference type="PROSITE" id="PS50850"/>
    </source>
</evidence>
<comment type="similarity">
    <text evidence="2">Belongs to the major facilitator superfamily. TCR/Tet family.</text>
</comment>
<dbReference type="CDD" id="cd17502">
    <property type="entry name" value="MFS_Azr1_MDR_like"/>
    <property type="match status" value="1"/>
</dbReference>
<feature type="transmembrane region" description="Helical" evidence="8">
    <location>
        <begin position="407"/>
        <end position="430"/>
    </location>
</feature>
<dbReference type="EMBL" id="AM279695">
    <property type="protein sequence ID" value="CAK51243.1"/>
    <property type="molecule type" value="Genomic_DNA"/>
</dbReference>
<evidence type="ECO:0000256" key="4">
    <source>
        <dbReference type="ARBA" id="ARBA00022475"/>
    </source>
</evidence>
<dbReference type="InterPro" id="IPR036259">
    <property type="entry name" value="MFS_trans_sf"/>
</dbReference>
<evidence type="ECO:0000256" key="5">
    <source>
        <dbReference type="ARBA" id="ARBA00022692"/>
    </source>
</evidence>
<evidence type="ECO:0000313" key="12">
    <source>
        <dbReference type="EMBL" id="CAK51243.1"/>
    </source>
</evidence>
<gene>
    <name evidence="12" type="ORF">DSMT0162</name>
    <name evidence="10" type="ORF">SAM40697_0149</name>
    <name evidence="11" type="ORF">SAM40697_6776</name>
</gene>
<evidence type="ECO:0000256" key="7">
    <source>
        <dbReference type="ARBA" id="ARBA00023136"/>
    </source>
</evidence>
<dbReference type="GO" id="GO:0005886">
    <property type="term" value="C:plasma membrane"/>
    <property type="evidence" value="ECO:0007669"/>
    <property type="project" value="UniProtKB-SubCell"/>
</dbReference>
<feature type="transmembrane region" description="Helical" evidence="8">
    <location>
        <begin position="24"/>
        <end position="47"/>
    </location>
</feature>
<dbReference type="NCBIfam" id="TIGR00711">
    <property type="entry name" value="efflux_EmrB"/>
    <property type="match status" value="1"/>
</dbReference>
<feature type="transmembrane region" description="Helical" evidence="8">
    <location>
        <begin position="90"/>
        <end position="109"/>
    </location>
</feature>
<feature type="transmembrane region" description="Helical" evidence="8">
    <location>
        <begin position="315"/>
        <end position="333"/>
    </location>
</feature>
<feature type="transmembrane region" description="Helical" evidence="8">
    <location>
        <begin position="374"/>
        <end position="395"/>
    </location>
</feature>
<feature type="transmembrane region" description="Helical" evidence="8">
    <location>
        <begin position="59"/>
        <end position="78"/>
    </location>
</feature>
<dbReference type="PATRIC" id="fig|1889.10.peg.171"/>
<dbReference type="Gene3D" id="1.20.1720.10">
    <property type="entry name" value="Multidrug resistance protein D"/>
    <property type="match status" value="1"/>
</dbReference>
<dbReference type="InterPro" id="IPR020846">
    <property type="entry name" value="MFS_dom"/>
</dbReference>
<accession>Q0JWC3</accession>
<feature type="transmembrane region" description="Helical" evidence="8">
    <location>
        <begin position="213"/>
        <end position="234"/>
    </location>
</feature>
<evidence type="ECO:0000256" key="1">
    <source>
        <dbReference type="ARBA" id="ARBA00004651"/>
    </source>
</evidence>
<keyword evidence="13" id="KW-1185">Reference proteome</keyword>
<dbReference type="AlphaFoldDB" id="Q0JWC3"/>
<dbReference type="PRINTS" id="PR01036">
    <property type="entry name" value="TCRTETB"/>
</dbReference>
<dbReference type="Proteomes" id="UP000076720">
    <property type="component" value="Chromosome"/>
</dbReference>
<sequence>MTTFDDASAVAARGPAARRSSVRVLLVPLILAMMLSQLDNMIVATALPTVTAELGGLEHVSWVVTAYTLATAASTPLWGRLGDTRGRKGVLLAAITVFLIGSALSGAAQSMGQLIGFRALQGLGAGGLMAGVMATVAELVPPRERGRYQGMISAAMAIAMIGGPLAGGAVTDHLGWRWAFYLNLPLGLLALTMIWLLLLRLPERRSTARLDHLGAALLMTGITAAVLLTTWGGTRYAWDSAPTLALGATAGAALWAFIRRQHRTAHPIMPPHMFRVRNFTLMSVIGFLTGFVLFGALLFLPLYQQAVQGASATNSGLLLLPMLAAMIATSLAAGRTATVSGRYKMFPVAGGALLTAGTWLLSRMDTTTSRPTAALYMAVLGAGLGFLTQIVTVVAQNSVEAHDLGAASAAITLFRTLGSCLGVAVMGTLFNREVQRVMAERAPGRPALDNAQLDAAGLARLEPALHEAYRHATAAGTHAAFVLSALAGMAVCAAALLVREVALRRTAQPTGRPARPQPDGSR</sequence>
<feature type="domain" description="Major facilitator superfamily (MFS) profile" evidence="9">
    <location>
        <begin position="25"/>
        <end position="502"/>
    </location>
</feature>
<evidence type="ECO:0000313" key="13">
    <source>
        <dbReference type="Proteomes" id="UP000076720"/>
    </source>
</evidence>
<reference evidence="13" key="2">
    <citation type="submission" date="2015-10" db="EMBL/GenBank/DDBJ databases">
        <title>Complete genome sequence of Streptomyces ambofaciens DSM 40697.</title>
        <authorList>
            <person name="Thibessard A."/>
            <person name="Leblond P."/>
        </authorList>
    </citation>
    <scope>NUCLEOTIDE SEQUENCE [LARGE SCALE GENOMIC DNA]</scope>
    <source>
        <strain evidence="13">DSM 40697</strain>
    </source>
</reference>
<feature type="transmembrane region" description="Helical" evidence="8">
    <location>
        <begin position="345"/>
        <end position="362"/>
    </location>
</feature>
<evidence type="ECO:0000256" key="6">
    <source>
        <dbReference type="ARBA" id="ARBA00022989"/>
    </source>
</evidence>
<evidence type="ECO:0000256" key="3">
    <source>
        <dbReference type="ARBA" id="ARBA00022448"/>
    </source>
</evidence>
<feature type="transmembrane region" description="Helical" evidence="8">
    <location>
        <begin position="279"/>
        <end position="303"/>
    </location>
</feature>
<dbReference type="InterPro" id="IPR004638">
    <property type="entry name" value="EmrB-like"/>
</dbReference>
<feature type="transmembrane region" description="Helical" evidence="8">
    <location>
        <begin position="148"/>
        <end position="166"/>
    </location>
</feature>
<feature type="transmembrane region" description="Helical" evidence="8">
    <location>
        <begin position="479"/>
        <end position="498"/>
    </location>
</feature>
<keyword evidence="3" id="KW-0813">Transport</keyword>
<dbReference type="PROSITE" id="PS50850">
    <property type="entry name" value="MFS"/>
    <property type="match status" value="1"/>
</dbReference>
<dbReference type="Pfam" id="PF07690">
    <property type="entry name" value="MFS_1"/>
    <property type="match status" value="1"/>
</dbReference>
<keyword evidence="6 8" id="KW-1133">Transmembrane helix</keyword>
<dbReference type="SUPFAM" id="SSF103473">
    <property type="entry name" value="MFS general substrate transporter"/>
    <property type="match status" value="1"/>
</dbReference>
<dbReference type="EMBL" id="CP012949">
    <property type="protein sequence ID" value="ANB10728.1"/>
    <property type="molecule type" value="Genomic_DNA"/>
</dbReference>
<evidence type="ECO:0000256" key="2">
    <source>
        <dbReference type="ARBA" id="ARBA00007520"/>
    </source>
</evidence>
<dbReference type="PANTHER" id="PTHR23501:SF197">
    <property type="entry name" value="COMD"/>
    <property type="match status" value="1"/>
</dbReference>
<dbReference type="GO" id="GO:0022857">
    <property type="term" value="F:transmembrane transporter activity"/>
    <property type="evidence" value="ECO:0007669"/>
    <property type="project" value="InterPro"/>
</dbReference>
<keyword evidence="7 8" id="KW-0472">Membrane</keyword>
<dbReference type="InterPro" id="IPR011701">
    <property type="entry name" value="MFS"/>
</dbReference>
<feature type="transmembrane region" description="Helical" evidence="8">
    <location>
        <begin position="240"/>
        <end position="258"/>
    </location>
</feature>
<dbReference type="PANTHER" id="PTHR23501">
    <property type="entry name" value="MAJOR FACILITATOR SUPERFAMILY"/>
    <property type="match status" value="1"/>
</dbReference>
<keyword evidence="5 8" id="KW-0812">Transmembrane</keyword>
<dbReference type="OrthoDB" id="7375466at2"/>
<dbReference type="EMBL" id="AM279694">
    <property type="protein sequence ID" value="CAK51005.1"/>
    <property type="molecule type" value="Genomic_DNA"/>
</dbReference>
<dbReference type="EMBL" id="CP012949">
    <property type="protein sequence ID" value="ANB04112.1"/>
    <property type="molecule type" value="Genomic_DNA"/>
</dbReference>
<name>Q0JWC3_STRAM</name>
<organism evidence="12">
    <name type="scientific">Streptomyces ambofaciens</name>
    <dbReference type="NCBI Taxonomy" id="1889"/>
    <lineage>
        <taxon>Bacteria</taxon>
        <taxon>Bacillati</taxon>
        <taxon>Actinomycetota</taxon>
        <taxon>Actinomycetes</taxon>
        <taxon>Kitasatosporales</taxon>
        <taxon>Streptomycetaceae</taxon>
        <taxon>Streptomyces</taxon>
    </lineage>
</organism>
<comment type="subcellular location">
    <subcellularLocation>
        <location evidence="1">Cell membrane</location>
        <topology evidence="1">Multi-pass membrane protein</topology>
    </subcellularLocation>
</comment>
<dbReference type="FunFam" id="1.20.1720.10:FF:000004">
    <property type="entry name" value="EmrB/QacA family drug resistance transporter"/>
    <property type="match status" value="1"/>
</dbReference>
<dbReference type="Gene3D" id="1.20.1250.20">
    <property type="entry name" value="MFS general substrate transporter like domains"/>
    <property type="match status" value="1"/>
</dbReference>
<dbReference type="RefSeq" id="WP_063480879.1">
    <property type="nucleotide sequence ID" value="NZ_CP012949.1"/>
</dbReference>
<evidence type="ECO:0000313" key="10">
    <source>
        <dbReference type="EMBL" id="ANB04112.1"/>
    </source>
</evidence>
<proteinExistence type="inferred from homology"/>